<sequence>MDGMPDPETIPSISYFPFPKEMAKQMILEMRTIAAGLGTHGLADHADKIEAGLNRMGDGMDNAGRSIRAGLIVVGIGLGLGLTVMGAGMILQAVLEDQVRRQRRVMQIRKRRKGGHHRDRRRDSDSGSGDTTVDENLAVAARKDVPPTVG</sequence>
<keyword evidence="2" id="KW-1133">Transmembrane helix</keyword>
<dbReference type="Proteomes" id="UP000318582">
    <property type="component" value="Unassembled WGS sequence"/>
</dbReference>
<dbReference type="AlphaFoldDB" id="A0A507DZI8"/>
<feature type="region of interest" description="Disordered" evidence="1">
    <location>
        <begin position="105"/>
        <end position="150"/>
    </location>
</feature>
<evidence type="ECO:0000313" key="3">
    <source>
        <dbReference type="EMBL" id="TPX56881.1"/>
    </source>
</evidence>
<gene>
    <name evidence="3" type="ORF">PhCBS80983_g04222</name>
</gene>
<feature type="transmembrane region" description="Helical" evidence="2">
    <location>
        <begin position="69"/>
        <end position="95"/>
    </location>
</feature>
<feature type="compositionally biased region" description="Basic and acidic residues" evidence="1">
    <location>
        <begin position="141"/>
        <end position="150"/>
    </location>
</feature>
<evidence type="ECO:0000256" key="1">
    <source>
        <dbReference type="SAM" id="MobiDB-lite"/>
    </source>
</evidence>
<dbReference type="EMBL" id="QEAQ01000063">
    <property type="protein sequence ID" value="TPX56881.1"/>
    <property type="molecule type" value="Genomic_DNA"/>
</dbReference>
<organism evidence="3 4">
    <name type="scientific">Powellomyces hirtus</name>
    <dbReference type="NCBI Taxonomy" id="109895"/>
    <lineage>
        <taxon>Eukaryota</taxon>
        <taxon>Fungi</taxon>
        <taxon>Fungi incertae sedis</taxon>
        <taxon>Chytridiomycota</taxon>
        <taxon>Chytridiomycota incertae sedis</taxon>
        <taxon>Chytridiomycetes</taxon>
        <taxon>Spizellomycetales</taxon>
        <taxon>Powellomycetaceae</taxon>
        <taxon>Powellomyces</taxon>
    </lineage>
</organism>
<keyword evidence="4" id="KW-1185">Reference proteome</keyword>
<comment type="caution">
    <text evidence="3">The sequence shown here is derived from an EMBL/GenBank/DDBJ whole genome shotgun (WGS) entry which is preliminary data.</text>
</comment>
<protein>
    <submittedName>
        <fullName evidence="3">Uncharacterized protein</fullName>
    </submittedName>
</protein>
<accession>A0A507DZI8</accession>
<proteinExistence type="predicted"/>
<evidence type="ECO:0000256" key="2">
    <source>
        <dbReference type="SAM" id="Phobius"/>
    </source>
</evidence>
<keyword evidence="2" id="KW-0472">Membrane</keyword>
<evidence type="ECO:0000313" key="4">
    <source>
        <dbReference type="Proteomes" id="UP000318582"/>
    </source>
</evidence>
<reference evidence="3 4" key="1">
    <citation type="journal article" date="2019" name="Sci. Rep.">
        <title>Comparative genomics of chytrid fungi reveal insights into the obligate biotrophic and pathogenic lifestyle of Synchytrium endobioticum.</title>
        <authorList>
            <person name="van de Vossenberg B.T.L.H."/>
            <person name="Warris S."/>
            <person name="Nguyen H.D.T."/>
            <person name="van Gent-Pelzer M.P.E."/>
            <person name="Joly D.L."/>
            <person name="van de Geest H.C."/>
            <person name="Bonants P.J.M."/>
            <person name="Smith D.S."/>
            <person name="Levesque C.A."/>
            <person name="van der Lee T.A.J."/>
        </authorList>
    </citation>
    <scope>NUCLEOTIDE SEQUENCE [LARGE SCALE GENOMIC DNA]</scope>
    <source>
        <strain evidence="3 4">CBS 809.83</strain>
    </source>
</reference>
<feature type="compositionally biased region" description="Basic residues" evidence="1">
    <location>
        <begin position="105"/>
        <end position="120"/>
    </location>
</feature>
<name>A0A507DZI8_9FUNG</name>
<keyword evidence="2" id="KW-0812">Transmembrane</keyword>